<keyword evidence="6" id="KW-0808">Transferase</keyword>
<keyword evidence="7" id="KW-0812">Transmembrane</keyword>
<keyword evidence="4" id="KW-1003">Cell membrane</keyword>
<dbReference type="Pfam" id="PF01627">
    <property type="entry name" value="Hpt"/>
    <property type="match status" value="1"/>
</dbReference>
<dbReference type="NCBIfam" id="TIGR00229">
    <property type="entry name" value="sensory_box"/>
    <property type="match status" value="2"/>
</dbReference>
<dbReference type="PROSITE" id="PS50109">
    <property type="entry name" value="HIS_KIN"/>
    <property type="match status" value="1"/>
</dbReference>
<dbReference type="PANTHER" id="PTHR45339">
    <property type="entry name" value="HYBRID SIGNAL TRANSDUCTION HISTIDINE KINASE J"/>
    <property type="match status" value="1"/>
</dbReference>
<feature type="domain" description="PAC" evidence="21">
    <location>
        <begin position="517"/>
        <end position="569"/>
    </location>
</feature>
<dbReference type="Gene3D" id="1.10.287.130">
    <property type="match status" value="1"/>
</dbReference>
<comment type="subcellular location">
    <subcellularLocation>
        <location evidence="2">Cell membrane</location>
        <topology evidence="2">Multi-pass membrane protein</topology>
    </subcellularLocation>
</comment>
<evidence type="ECO:0000256" key="1">
    <source>
        <dbReference type="ARBA" id="ARBA00000085"/>
    </source>
</evidence>
<name>A0A7Y7XI53_9PSED</name>
<evidence type="ECO:0000256" key="4">
    <source>
        <dbReference type="ARBA" id="ARBA00022475"/>
    </source>
</evidence>
<feature type="modified residue" description="Phosphohistidine" evidence="16">
    <location>
        <position position="1169"/>
    </location>
</feature>
<dbReference type="CDD" id="cd12914">
    <property type="entry name" value="PDC1_DGC_like"/>
    <property type="match status" value="1"/>
</dbReference>
<evidence type="ECO:0000259" key="21">
    <source>
        <dbReference type="PROSITE" id="PS50113"/>
    </source>
</evidence>
<dbReference type="PANTHER" id="PTHR45339:SF1">
    <property type="entry name" value="HYBRID SIGNAL TRANSDUCTION HISTIDINE KINASE J"/>
    <property type="match status" value="1"/>
</dbReference>
<dbReference type="InterPro" id="IPR003594">
    <property type="entry name" value="HATPase_dom"/>
</dbReference>
<keyword evidence="5 17" id="KW-0597">Phosphoprotein</keyword>
<feature type="domain" description="PAC" evidence="21">
    <location>
        <begin position="389"/>
        <end position="439"/>
    </location>
</feature>
<dbReference type="Proteomes" id="UP000539985">
    <property type="component" value="Unassembled WGS sequence"/>
</dbReference>
<evidence type="ECO:0000256" key="14">
    <source>
        <dbReference type="ARBA" id="ARBA00064003"/>
    </source>
</evidence>
<keyword evidence="13" id="KW-0472">Membrane</keyword>
<dbReference type="GO" id="GO:0000155">
    <property type="term" value="F:phosphorelay sensor kinase activity"/>
    <property type="evidence" value="ECO:0007669"/>
    <property type="project" value="InterPro"/>
</dbReference>
<evidence type="ECO:0000259" key="22">
    <source>
        <dbReference type="PROSITE" id="PS50894"/>
    </source>
</evidence>
<feature type="domain" description="Histidine kinase" evidence="18">
    <location>
        <begin position="587"/>
        <end position="808"/>
    </location>
</feature>
<evidence type="ECO:0000313" key="23">
    <source>
        <dbReference type="EMBL" id="NWC00236.1"/>
    </source>
</evidence>
<dbReference type="SMART" id="SM00387">
    <property type="entry name" value="HATPase_c"/>
    <property type="match status" value="1"/>
</dbReference>
<keyword evidence="8" id="KW-0547">Nucleotide-binding</keyword>
<dbReference type="SUPFAM" id="SSF55785">
    <property type="entry name" value="PYP-like sensor domain (PAS domain)"/>
    <property type="match status" value="2"/>
</dbReference>
<dbReference type="PROSITE" id="PS50110">
    <property type="entry name" value="RESPONSE_REGULATORY"/>
    <property type="match status" value="2"/>
</dbReference>
<dbReference type="InterPro" id="IPR000014">
    <property type="entry name" value="PAS"/>
</dbReference>
<dbReference type="InterPro" id="IPR029151">
    <property type="entry name" value="Sensor-like_sf"/>
</dbReference>
<evidence type="ECO:0000259" key="18">
    <source>
        <dbReference type="PROSITE" id="PS50109"/>
    </source>
</evidence>
<evidence type="ECO:0000256" key="13">
    <source>
        <dbReference type="ARBA" id="ARBA00023136"/>
    </source>
</evidence>
<dbReference type="SMART" id="SM00073">
    <property type="entry name" value="HPT"/>
    <property type="match status" value="1"/>
</dbReference>
<protein>
    <recommendedName>
        <fullName evidence="15">Sensory/regulatory protein RpfC</fullName>
        <ecNumber evidence="3">2.7.13.3</ecNumber>
    </recommendedName>
</protein>
<keyword evidence="11" id="KW-1133">Transmembrane helix</keyword>
<dbReference type="FunFam" id="3.30.565.10:FF:000010">
    <property type="entry name" value="Sensor histidine kinase RcsC"/>
    <property type="match status" value="1"/>
</dbReference>
<dbReference type="CDD" id="cd16922">
    <property type="entry name" value="HATPase_EvgS-ArcB-TorS-like"/>
    <property type="match status" value="1"/>
</dbReference>
<organism evidence="23 24">
    <name type="scientific">Pseudomonas gingeri</name>
    <dbReference type="NCBI Taxonomy" id="117681"/>
    <lineage>
        <taxon>Bacteria</taxon>
        <taxon>Pseudomonadati</taxon>
        <taxon>Pseudomonadota</taxon>
        <taxon>Gammaproteobacteria</taxon>
        <taxon>Pseudomonadales</taxon>
        <taxon>Pseudomonadaceae</taxon>
        <taxon>Pseudomonas</taxon>
    </lineage>
</organism>
<dbReference type="SMART" id="SM00086">
    <property type="entry name" value="PAC"/>
    <property type="match status" value="2"/>
</dbReference>
<dbReference type="Gene3D" id="1.20.120.160">
    <property type="entry name" value="HPT domain"/>
    <property type="match status" value="1"/>
</dbReference>
<gene>
    <name evidence="23" type="ORF">HX882_30615</name>
</gene>
<dbReference type="Pfam" id="PF00512">
    <property type="entry name" value="HisKA"/>
    <property type="match status" value="1"/>
</dbReference>
<dbReference type="SUPFAM" id="SSF52172">
    <property type="entry name" value="CheY-like"/>
    <property type="match status" value="2"/>
</dbReference>
<dbReference type="SUPFAM" id="SSF47226">
    <property type="entry name" value="Histidine-containing phosphotransfer domain, HPT domain"/>
    <property type="match status" value="1"/>
</dbReference>
<sequence>MTLLIFIMCVVLVGSDIWRSFTARTVQLGEMTTATDNLARAMAQHADDTIKEADLVLSGVVERVEHDGTSPAALERLRQAFSLRLGELAQLDGLYLFDRDGTLITRALPGAVRSYNNSDREYFIFHRDHPDRGLHVSVPLRSRSTGKWVIPVSRRVNNPDGSFAGVASATIDIDFFLKFYNGLGIGKEGAVVLAYNSGVMAGRRPYEERFVGADILNTRLFHEHTLQGASGTFSTVSAQDGVLRLNSFRSLHDYPLFVAAALSRDENLAEWWSDTLWHAAGIGLLVCVLVIFGLRLTRQVALQSKTEKELAQSLETTRAILETAPNPIITIDGKGKVRSLNRAGQRAFGYDTQEILGRNVRTLVPESHLEAYNDYNTQFARDDATETGSSAELAGLRKDGSTFAIHVSTSSMKGTGERCFVSVMTDITEQKKHRSDLAATRDHLLLAADIAELGIWSWNLCDGTLHWNERMFEIYGYSQGLLDHDLNFEHWRSRLHADDLDRVITALDAAIAGGEKQLPSFRVVHPDGQIRQIETRVRVEHDANGTPVLMTGINHDVTAQHEMEVSLRHAKEQADAASAAKSSFLANMSHEIRTPMNAVLGMLHLVQFTPLNLRQRDYVSKAQTAAQSLLGLLNDILDYSKIEAGKLQLDPHPFDFEPLMQDLGVVLAGNQGQKDIEVLFDIDPDLPSGLIGDSLRLQQVLINLAGNALKFTLKGQVIVSLELLERQSSAVQVRISVTDSGIGMNAEQIEHIFEGFNQAEASTSRRFGGSGLGLVICKRLVKLMGGDLQVQSRPDVGSRFWFDVWLKVDKNAASGADDLLAHQPMRVLVVDDNPVAAELLMRTVAALEWHADHVSSGVDAVSRISAALHEGEHYDVVLMDWRMPDLNGMSAAKLIRELKGRIPPPVVVMITAYGREILAESHDRGDAPFAGFITKPVTPRQLTEVILRALRGLDTPTETPAFEHKPSKRLAGLTFLVVEDNALNRQVIEELLKSEGASVQLAEGGFEGVSCVTAGNKTFDAVLMDVQMPDIDGYEATRRIRANPRFTTLPIIAITANASSADRQACLQAGMNGHVGKPIDIEHLVSVLRAQLDGKEPPALAPALIADHPVMEPGELIEARASILERLDGNLNLIRNVLKIFGTDTEKQLANLDAQIAQNNRAGAASVLHAIKGSAGTIGALALSRRAGQLEQTLSADAASTNIDPLVNGCSAELRQLMQACLEQLTLAFAEPAGPIESAAQTLPLTEWRLHLNEILALLNASNLQAIAAAEALLPQTPAERLVRFNPFIKQVRALDFTAAALSAYEMLEQA</sequence>
<dbReference type="InterPro" id="IPR001610">
    <property type="entry name" value="PAC"/>
</dbReference>
<dbReference type="InterPro" id="IPR008207">
    <property type="entry name" value="Sig_transdc_His_kin_Hpt_dom"/>
</dbReference>
<dbReference type="InterPro" id="IPR036890">
    <property type="entry name" value="HATPase_C_sf"/>
</dbReference>
<dbReference type="Pfam" id="PF22588">
    <property type="entry name" value="dCache_1_like"/>
    <property type="match status" value="1"/>
</dbReference>
<dbReference type="Pfam" id="PF00989">
    <property type="entry name" value="PAS"/>
    <property type="match status" value="1"/>
</dbReference>
<evidence type="ECO:0000256" key="16">
    <source>
        <dbReference type="PROSITE-ProRule" id="PRU00110"/>
    </source>
</evidence>
<dbReference type="InterPro" id="IPR013655">
    <property type="entry name" value="PAS_fold_3"/>
</dbReference>
<feature type="modified residue" description="4-aspartylphosphate" evidence="17">
    <location>
        <position position="880"/>
    </location>
</feature>
<dbReference type="SUPFAM" id="SSF103190">
    <property type="entry name" value="Sensory domain-like"/>
    <property type="match status" value="1"/>
</dbReference>
<feature type="domain" description="Response regulatory" evidence="19">
    <location>
        <begin position="974"/>
        <end position="1092"/>
    </location>
</feature>
<dbReference type="CDD" id="cd17546">
    <property type="entry name" value="REC_hyHK_CKI1_RcsC-like"/>
    <property type="match status" value="2"/>
</dbReference>
<dbReference type="PRINTS" id="PR00344">
    <property type="entry name" value="BCTRLSENSOR"/>
</dbReference>
<dbReference type="InterPro" id="IPR036641">
    <property type="entry name" value="HPT_dom_sf"/>
</dbReference>
<dbReference type="SMART" id="SM00448">
    <property type="entry name" value="REC"/>
    <property type="match status" value="2"/>
</dbReference>
<dbReference type="PROSITE" id="PS50894">
    <property type="entry name" value="HPT"/>
    <property type="match status" value="1"/>
</dbReference>
<dbReference type="InterPro" id="IPR013767">
    <property type="entry name" value="PAS_fold"/>
</dbReference>
<dbReference type="InterPro" id="IPR004358">
    <property type="entry name" value="Sig_transdc_His_kin-like_C"/>
</dbReference>
<evidence type="ECO:0000256" key="2">
    <source>
        <dbReference type="ARBA" id="ARBA00004651"/>
    </source>
</evidence>
<dbReference type="PROSITE" id="PS50112">
    <property type="entry name" value="PAS"/>
    <property type="match status" value="1"/>
</dbReference>
<dbReference type="GO" id="GO:0006355">
    <property type="term" value="P:regulation of DNA-templated transcription"/>
    <property type="evidence" value="ECO:0007669"/>
    <property type="project" value="InterPro"/>
</dbReference>
<dbReference type="GO" id="GO:0005524">
    <property type="term" value="F:ATP binding"/>
    <property type="evidence" value="ECO:0007669"/>
    <property type="project" value="UniProtKB-KW"/>
</dbReference>
<dbReference type="InterPro" id="IPR036097">
    <property type="entry name" value="HisK_dim/P_sf"/>
</dbReference>
<proteinExistence type="predicted"/>
<evidence type="ECO:0000256" key="3">
    <source>
        <dbReference type="ARBA" id="ARBA00012438"/>
    </source>
</evidence>
<feature type="modified residue" description="4-aspartylphosphate" evidence="17">
    <location>
        <position position="1025"/>
    </location>
</feature>
<keyword evidence="10" id="KW-0067">ATP-binding</keyword>
<evidence type="ECO:0000256" key="8">
    <source>
        <dbReference type="ARBA" id="ARBA00022741"/>
    </source>
</evidence>
<comment type="subunit">
    <text evidence="14">At low DSF concentrations, interacts with RpfF.</text>
</comment>
<dbReference type="Gene3D" id="3.30.450.20">
    <property type="entry name" value="PAS domain"/>
    <property type="match status" value="4"/>
</dbReference>
<keyword evidence="9" id="KW-0418">Kinase</keyword>
<dbReference type="SUPFAM" id="SSF55874">
    <property type="entry name" value="ATPase domain of HSP90 chaperone/DNA topoisomerase II/histidine kinase"/>
    <property type="match status" value="1"/>
</dbReference>
<evidence type="ECO:0000256" key="10">
    <source>
        <dbReference type="ARBA" id="ARBA00022840"/>
    </source>
</evidence>
<dbReference type="EMBL" id="JACAQB010000028">
    <property type="protein sequence ID" value="NWC00236.1"/>
    <property type="molecule type" value="Genomic_DNA"/>
</dbReference>
<evidence type="ECO:0000256" key="12">
    <source>
        <dbReference type="ARBA" id="ARBA00023012"/>
    </source>
</evidence>
<dbReference type="SUPFAM" id="SSF47384">
    <property type="entry name" value="Homodimeric domain of signal transducing histidine kinase"/>
    <property type="match status" value="1"/>
</dbReference>
<dbReference type="Gene3D" id="3.30.565.10">
    <property type="entry name" value="Histidine kinase-like ATPase, C-terminal domain"/>
    <property type="match status" value="1"/>
</dbReference>
<evidence type="ECO:0000256" key="9">
    <source>
        <dbReference type="ARBA" id="ARBA00022777"/>
    </source>
</evidence>
<dbReference type="CDD" id="cd00088">
    <property type="entry name" value="HPT"/>
    <property type="match status" value="1"/>
</dbReference>
<evidence type="ECO:0000256" key="15">
    <source>
        <dbReference type="ARBA" id="ARBA00068150"/>
    </source>
</evidence>
<accession>A0A7Y7XI53</accession>
<evidence type="ECO:0000313" key="24">
    <source>
        <dbReference type="Proteomes" id="UP000539985"/>
    </source>
</evidence>
<dbReference type="InterPro" id="IPR054327">
    <property type="entry name" value="His-kinase-like_sensor"/>
</dbReference>
<evidence type="ECO:0000256" key="5">
    <source>
        <dbReference type="ARBA" id="ARBA00022553"/>
    </source>
</evidence>
<evidence type="ECO:0000259" key="20">
    <source>
        <dbReference type="PROSITE" id="PS50112"/>
    </source>
</evidence>
<dbReference type="InterPro" id="IPR003661">
    <property type="entry name" value="HisK_dim/P_dom"/>
</dbReference>
<reference evidence="23 24" key="1">
    <citation type="submission" date="2020-04" db="EMBL/GenBank/DDBJ databases">
        <title>Molecular characterization of pseudomonads from Agaricus bisporus reveal novel blotch 2 pathogens in Western Europe.</title>
        <authorList>
            <person name="Taparia T."/>
            <person name="Krijger M."/>
            <person name="Haynes E."/>
            <person name="Elpinstone J.G."/>
            <person name="Noble R."/>
            <person name="Van Der Wolf J."/>
        </authorList>
    </citation>
    <scope>NUCLEOTIDE SEQUENCE [LARGE SCALE GENOMIC DNA]</scope>
    <source>
        <strain evidence="23 24">H7001</strain>
    </source>
</reference>
<dbReference type="PROSITE" id="PS50113">
    <property type="entry name" value="PAC"/>
    <property type="match status" value="2"/>
</dbReference>
<evidence type="ECO:0000256" key="6">
    <source>
        <dbReference type="ARBA" id="ARBA00022679"/>
    </source>
</evidence>
<dbReference type="Pfam" id="PF00072">
    <property type="entry name" value="Response_reg"/>
    <property type="match status" value="2"/>
</dbReference>
<dbReference type="FunFam" id="1.10.287.130:FF:000002">
    <property type="entry name" value="Two-component osmosensing histidine kinase"/>
    <property type="match status" value="1"/>
</dbReference>
<dbReference type="Pfam" id="PF02518">
    <property type="entry name" value="HATPase_c"/>
    <property type="match status" value="1"/>
</dbReference>
<dbReference type="InterPro" id="IPR011006">
    <property type="entry name" value="CheY-like_superfamily"/>
</dbReference>
<dbReference type="InterPro" id="IPR001789">
    <property type="entry name" value="Sig_transdc_resp-reg_receiver"/>
</dbReference>
<keyword evidence="12" id="KW-0902">Two-component regulatory system</keyword>
<evidence type="ECO:0000259" key="19">
    <source>
        <dbReference type="PROSITE" id="PS50110"/>
    </source>
</evidence>
<comment type="catalytic activity">
    <reaction evidence="1">
        <text>ATP + protein L-histidine = ADP + protein N-phospho-L-histidine.</text>
        <dbReference type="EC" id="2.7.13.3"/>
    </reaction>
</comment>
<dbReference type="InterPro" id="IPR035965">
    <property type="entry name" value="PAS-like_dom_sf"/>
</dbReference>
<dbReference type="CDD" id="cd00130">
    <property type="entry name" value="PAS"/>
    <property type="match status" value="2"/>
</dbReference>
<comment type="caution">
    <text evidence="23">The sequence shown here is derived from an EMBL/GenBank/DDBJ whole genome shotgun (WGS) entry which is preliminary data.</text>
</comment>
<evidence type="ECO:0000256" key="11">
    <source>
        <dbReference type="ARBA" id="ARBA00022989"/>
    </source>
</evidence>
<dbReference type="InterPro" id="IPR005467">
    <property type="entry name" value="His_kinase_dom"/>
</dbReference>
<dbReference type="EC" id="2.7.13.3" evidence="3"/>
<evidence type="ECO:0000256" key="7">
    <source>
        <dbReference type="ARBA" id="ARBA00022692"/>
    </source>
</evidence>
<dbReference type="GO" id="GO:0005886">
    <property type="term" value="C:plasma membrane"/>
    <property type="evidence" value="ECO:0007669"/>
    <property type="project" value="UniProtKB-SubCell"/>
</dbReference>
<evidence type="ECO:0000256" key="17">
    <source>
        <dbReference type="PROSITE-ProRule" id="PRU00169"/>
    </source>
</evidence>
<dbReference type="Pfam" id="PF08447">
    <property type="entry name" value="PAS_3"/>
    <property type="match status" value="1"/>
</dbReference>
<dbReference type="Gene3D" id="2.10.70.100">
    <property type="match status" value="1"/>
</dbReference>
<feature type="domain" description="HPt" evidence="22">
    <location>
        <begin position="1130"/>
        <end position="1232"/>
    </location>
</feature>
<dbReference type="Gene3D" id="3.40.50.2300">
    <property type="match status" value="2"/>
</dbReference>
<dbReference type="InterPro" id="IPR000700">
    <property type="entry name" value="PAS-assoc_C"/>
</dbReference>
<dbReference type="CDD" id="cd12915">
    <property type="entry name" value="PDC2_DGC_like"/>
    <property type="match status" value="1"/>
</dbReference>
<feature type="domain" description="Response regulatory" evidence="19">
    <location>
        <begin position="826"/>
        <end position="950"/>
    </location>
</feature>
<dbReference type="CDD" id="cd00082">
    <property type="entry name" value="HisKA"/>
    <property type="match status" value="1"/>
</dbReference>
<dbReference type="SMART" id="SM00388">
    <property type="entry name" value="HisKA"/>
    <property type="match status" value="1"/>
</dbReference>
<dbReference type="SMART" id="SM00091">
    <property type="entry name" value="PAS"/>
    <property type="match status" value="2"/>
</dbReference>
<feature type="domain" description="PAS" evidence="20">
    <location>
        <begin position="313"/>
        <end position="382"/>
    </location>
</feature>